<dbReference type="PANTHER" id="PTHR34978">
    <property type="entry name" value="POSSIBLE SENSOR-TRANSDUCER PROTEIN BLAR"/>
    <property type="match status" value="1"/>
</dbReference>
<evidence type="ECO:0000256" key="1">
    <source>
        <dbReference type="SAM" id="Phobius"/>
    </source>
</evidence>
<keyword evidence="1" id="KW-0472">Membrane</keyword>
<proteinExistence type="predicted"/>
<feature type="transmembrane region" description="Helical" evidence="1">
    <location>
        <begin position="200"/>
        <end position="219"/>
    </location>
</feature>
<feature type="transmembrane region" description="Helical" evidence="1">
    <location>
        <begin position="108"/>
        <end position="129"/>
    </location>
</feature>
<dbReference type="STRING" id="1189612.A33Q_1334"/>
<name>S2DN83_INDAL</name>
<protein>
    <submittedName>
        <fullName evidence="3">Ferric siderophore transport system, periplasmic binding protein TonB</fullName>
    </submittedName>
</protein>
<dbReference type="OrthoDB" id="9812355at2"/>
<evidence type="ECO:0000313" key="3">
    <source>
        <dbReference type="EMBL" id="EOZ98680.1"/>
    </source>
</evidence>
<organism evidence="3 4">
    <name type="scientific">Indibacter alkaliphilus (strain CCUG 57479 / KCTC 22604 / LW1)</name>
    <dbReference type="NCBI Taxonomy" id="1189612"/>
    <lineage>
        <taxon>Bacteria</taxon>
        <taxon>Pseudomonadati</taxon>
        <taxon>Bacteroidota</taxon>
        <taxon>Cytophagia</taxon>
        <taxon>Cytophagales</taxon>
        <taxon>Cyclobacteriaceae</taxon>
    </lineage>
</organism>
<dbReference type="Proteomes" id="UP000006073">
    <property type="component" value="Unassembled WGS sequence"/>
</dbReference>
<feature type="transmembrane region" description="Helical" evidence="1">
    <location>
        <begin position="7"/>
        <end position="25"/>
    </location>
</feature>
<dbReference type="RefSeq" id="WP_009032642.1">
    <property type="nucleotide sequence ID" value="NZ_ALWO02000023.1"/>
</dbReference>
<comment type="caution">
    <text evidence="3">The sequence shown here is derived from an EMBL/GenBank/DDBJ whole genome shotgun (WGS) entry which is preliminary data.</text>
</comment>
<dbReference type="Pfam" id="PF05569">
    <property type="entry name" value="Peptidase_M56"/>
    <property type="match status" value="1"/>
</dbReference>
<feature type="transmembrane region" description="Helical" evidence="1">
    <location>
        <begin position="285"/>
        <end position="304"/>
    </location>
</feature>
<sequence length="541" mass="62635">MAIWVDYIWQSIFCSAFLYGIYFIFLRNEKKFSFNRIYLLISPLIALILPLINIPVSFKKPNISLEQTELFRALDNYSAPENSLTTYGLPEVMVQSSKLSMPWTFQDYFFLAYLVIVCLLIFRIFWSFIQMRMIKERGWSFSTYDINQKYFLIPTFGLAPIFSFFNKLFWDDTLTLSQQEEAQILEHELTHIKKGHSYDILFYQFLTTAFWFNPMIFLMQNALIDVHEYQADQAILKKQMNAHAYPKLIAKIALRGLDLSIGNYFTSSTTLKRIKMIKKSGQTKTWKIFIIIPLLLMLMALVSMKTESGQNLLQQNFNLEDIKSKLIASQDSLEIGIKVKKLNAPTHYELIGILEEDKLKAQIGELEYEFSNIQTDEDYIKVRGLIEKLRNSSVITKDYGDLKKISTELDIKAQPEIGLVNWFNSLKEQVVLPKKEENLGLLGGNLVVEFIVSREGRIENPSISRSLGGGLEGQLLDLLLYTELGNWTPAVKNNELVDSFQVIFLNFTEAKDPQEPYHIFRDFELSVLDIENGKNAIDTIE</sequence>
<dbReference type="PANTHER" id="PTHR34978:SF3">
    <property type="entry name" value="SLR0241 PROTEIN"/>
    <property type="match status" value="1"/>
</dbReference>
<dbReference type="AlphaFoldDB" id="S2DN83"/>
<keyword evidence="1" id="KW-1133">Transmembrane helix</keyword>
<dbReference type="EMBL" id="ALWO02000023">
    <property type="protein sequence ID" value="EOZ98680.1"/>
    <property type="molecule type" value="Genomic_DNA"/>
</dbReference>
<feature type="transmembrane region" description="Helical" evidence="1">
    <location>
        <begin position="37"/>
        <end position="56"/>
    </location>
</feature>
<evidence type="ECO:0000313" key="4">
    <source>
        <dbReference type="Proteomes" id="UP000006073"/>
    </source>
</evidence>
<feature type="domain" description="Peptidase M56" evidence="2">
    <location>
        <begin position="175"/>
        <end position="255"/>
    </location>
</feature>
<dbReference type="InterPro" id="IPR008756">
    <property type="entry name" value="Peptidase_M56"/>
</dbReference>
<dbReference type="InterPro" id="IPR052173">
    <property type="entry name" value="Beta-lactam_resp_regulator"/>
</dbReference>
<feature type="transmembrane region" description="Helical" evidence="1">
    <location>
        <begin position="150"/>
        <end position="170"/>
    </location>
</feature>
<gene>
    <name evidence="3" type="ORF">A33Q_1334</name>
</gene>
<evidence type="ECO:0000259" key="2">
    <source>
        <dbReference type="Pfam" id="PF05569"/>
    </source>
</evidence>
<accession>S2DN83</accession>
<dbReference type="eggNOG" id="COG4219">
    <property type="taxonomic scope" value="Bacteria"/>
</dbReference>
<reference evidence="3 4" key="1">
    <citation type="journal article" date="2013" name="Genome Announc.">
        <title>Draft Genome Sequence of Indibacter alkaliphilus Strain LW1T, Isolated from Lonar Lake, a Haloalkaline Lake in the Buldana District of Maharashtra, India.</title>
        <authorList>
            <person name="Singh A."/>
            <person name="Kumar Jangir P."/>
            <person name="Sharma R."/>
            <person name="Singh A."/>
            <person name="Kumar Pinnaka A."/>
            <person name="Shivaji S."/>
        </authorList>
    </citation>
    <scope>NUCLEOTIDE SEQUENCE [LARGE SCALE GENOMIC DNA]</scope>
    <source>
        <strain evidence="4">CCUG 57479 / KCTC 22604 / LW1</strain>
    </source>
</reference>
<keyword evidence="1" id="KW-0812">Transmembrane</keyword>
<keyword evidence="4" id="KW-1185">Reference proteome</keyword>